<dbReference type="GO" id="GO:0016020">
    <property type="term" value="C:membrane"/>
    <property type="evidence" value="ECO:0007669"/>
    <property type="project" value="InterPro"/>
</dbReference>
<dbReference type="InterPro" id="IPR002516">
    <property type="entry name" value="Glyco_trans_11"/>
</dbReference>
<evidence type="ECO:0000256" key="2">
    <source>
        <dbReference type="ARBA" id="ARBA00022679"/>
    </source>
</evidence>
<keyword evidence="2 3" id="KW-0808">Transferase</keyword>
<protein>
    <submittedName>
        <fullName evidence="3">Alpha-1,2-fucosyltransferase</fullName>
    </submittedName>
</protein>
<accession>A0A2U2JAQ8</accession>
<dbReference type="CDD" id="cd11301">
    <property type="entry name" value="Fut1_Fut2_like"/>
    <property type="match status" value="1"/>
</dbReference>
<organism evidence="3 4">
    <name type="scientific">Polaribacter aquimarinus</name>
    <dbReference type="NCBI Taxonomy" id="2100726"/>
    <lineage>
        <taxon>Bacteria</taxon>
        <taxon>Pseudomonadati</taxon>
        <taxon>Bacteroidota</taxon>
        <taxon>Flavobacteriia</taxon>
        <taxon>Flavobacteriales</taxon>
        <taxon>Flavobacteriaceae</taxon>
    </lineage>
</organism>
<dbReference type="OrthoDB" id="9794601at2"/>
<dbReference type="PANTHER" id="PTHR11927">
    <property type="entry name" value="GALACTOSIDE 2-L-FUCOSYLTRANSFERASE"/>
    <property type="match status" value="1"/>
</dbReference>
<dbReference type="Proteomes" id="UP000245670">
    <property type="component" value="Unassembled WGS sequence"/>
</dbReference>
<name>A0A2U2JAQ8_9FLAO</name>
<evidence type="ECO:0000313" key="4">
    <source>
        <dbReference type="Proteomes" id="UP000245670"/>
    </source>
</evidence>
<evidence type="ECO:0000256" key="1">
    <source>
        <dbReference type="ARBA" id="ARBA00022676"/>
    </source>
</evidence>
<sequence length="267" mass="31165">MVVVRILGGLGNQMFQYAYARSLSLKGYDVKLDISKFKTYKLHGGYQLNKFNIKLKKADPLAVLYGKIGLKSNIKEKSLLFNGDFKSLKGNEYVKGYFQTEKYFNKIRETLLNDFVINQKLSINTQKMEQQILSTKNSCSLHIRRGDYISDEKANKIHGTCNLDYYHKAIEIINKKYTNTTFYIFSDDISWTKKNLKTEKIVFVDVKSIPHEDMYLMSLCNHNITANSSFSWWGAWLNTNKNKIVIAPRNWFIEKENEVACENWIKL</sequence>
<dbReference type="EMBL" id="QFFG01000003">
    <property type="protein sequence ID" value="PWG05429.1"/>
    <property type="molecule type" value="Genomic_DNA"/>
</dbReference>
<dbReference type="AlphaFoldDB" id="A0A2U2JAQ8"/>
<keyword evidence="1 3" id="KW-0328">Glycosyltransferase</keyword>
<gene>
    <name evidence="3" type="ORF">DIS07_09375</name>
</gene>
<dbReference type="GO" id="GO:0008107">
    <property type="term" value="F:galactoside 2-alpha-L-fucosyltransferase activity"/>
    <property type="evidence" value="ECO:0007669"/>
    <property type="project" value="InterPro"/>
</dbReference>
<keyword evidence="4" id="KW-1185">Reference proteome</keyword>
<comment type="caution">
    <text evidence="3">The sequence shown here is derived from an EMBL/GenBank/DDBJ whole genome shotgun (WGS) entry which is preliminary data.</text>
</comment>
<dbReference type="GO" id="GO:0005975">
    <property type="term" value="P:carbohydrate metabolic process"/>
    <property type="evidence" value="ECO:0007669"/>
    <property type="project" value="InterPro"/>
</dbReference>
<dbReference type="Gene3D" id="3.40.50.11350">
    <property type="match status" value="1"/>
</dbReference>
<dbReference type="PANTHER" id="PTHR11927:SF9">
    <property type="entry name" value="L-FUCOSYLTRANSFERASE"/>
    <property type="match status" value="1"/>
</dbReference>
<evidence type="ECO:0000313" key="3">
    <source>
        <dbReference type="EMBL" id="PWG05429.1"/>
    </source>
</evidence>
<reference evidence="3 4" key="1">
    <citation type="submission" date="2018-05" db="EMBL/GenBank/DDBJ databases">
        <title>Polaribacter aquimarinus sp. nov., isolated from sediment in a sediment of sea.</title>
        <authorList>
            <person name="Lu D."/>
        </authorList>
    </citation>
    <scope>NUCLEOTIDE SEQUENCE [LARGE SCALE GENOMIC DNA]</scope>
    <source>
        <strain evidence="3 4">ZY113</strain>
    </source>
</reference>
<proteinExistence type="predicted"/>
<dbReference type="Pfam" id="PF01531">
    <property type="entry name" value="Glyco_transf_11"/>
    <property type="match status" value="1"/>
</dbReference>